<sequence length="279" mass="31286">MWGVLRFYNLVRSGITWRGPEAKTAIFAPMYKSVSTHSKSSIVHLEGKRAKQRQRRYSVEAESGCCAIFDFDFDYDDEDEDEDGAEDDVGYDYDDYYDYYEDEDEQQLELGQPDDADCSMLGSVGGGGGGRSRPRTAAVRMKSQRHRRNNNNIRSVLINKRHNKYKISRPQTQLEVINESERSAGSGSDENDSLLVAYDSTNGNDLQATSSGSDASCNGSSSDDDGDDLQPGARLAAKCYSQRQRKRRRSLRRVYCAVNISIMGLLVAVEIYAQLAIFL</sequence>
<evidence type="ECO:0000256" key="1">
    <source>
        <dbReference type="SAM" id="MobiDB-lite"/>
    </source>
</evidence>
<feature type="compositionally biased region" description="Low complexity" evidence="1">
    <location>
        <begin position="210"/>
        <end position="221"/>
    </location>
</feature>
<evidence type="ECO:0000256" key="2">
    <source>
        <dbReference type="SAM" id="Phobius"/>
    </source>
</evidence>
<dbReference type="OrthoDB" id="8173727at2759"/>
<evidence type="ECO:0000313" key="4">
    <source>
        <dbReference type="Proteomes" id="UP000295192"/>
    </source>
</evidence>
<name>A0A484AUE4_DRONA</name>
<keyword evidence="2" id="KW-0472">Membrane</keyword>
<evidence type="ECO:0000313" key="3">
    <source>
        <dbReference type="EMBL" id="TDG39993.1"/>
    </source>
</evidence>
<feature type="compositionally biased region" description="Polar residues" evidence="1">
    <location>
        <begin position="199"/>
        <end position="209"/>
    </location>
</feature>
<comment type="caution">
    <text evidence="3">The sequence shown here is derived from an EMBL/GenBank/DDBJ whole genome shotgun (WGS) entry which is preliminary data.</text>
</comment>
<dbReference type="AlphaFoldDB" id="A0A484AUE4"/>
<dbReference type="OMA" id="QVLAMWG"/>
<keyword evidence="2" id="KW-0812">Transmembrane</keyword>
<dbReference type="EMBL" id="LSRL02000720">
    <property type="protein sequence ID" value="TDG39993.1"/>
    <property type="molecule type" value="Genomic_DNA"/>
</dbReference>
<keyword evidence="2" id="KW-1133">Transmembrane helix</keyword>
<organism evidence="3 4">
    <name type="scientific">Drosophila navojoa</name>
    <name type="common">Fruit fly</name>
    <dbReference type="NCBI Taxonomy" id="7232"/>
    <lineage>
        <taxon>Eukaryota</taxon>
        <taxon>Metazoa</taxon>
        <taxon>Ecdysozoa</taxon>
        <taxon>Arthropoda</taxon>
        <taxon>Hexapoda</taxon>
        <taxon>Insecta</taxon>
        <taxon>Pterygota</taxon>
        <taxon>Neoptera</taxon>
        <taxon>Endopterygota</taxon>
        <taxon>Diptera</taxon>
        <taxon>Brachycera</taxon>
        <taxon>Muscomorpha</taxon>
        <taxon>Ephydroidea</taxon>
        <taxon>Drosophilidae</taxon>
        <taxon>Drosophila</taxon>
    </lineage>
</organism>
<accession>A0A484AUE4</accession>
<reference evidence="3 4" key="1">
    <citation type="journal article" date="2019" name="J. Hered.">
        <title>An Improved Genome Assembly for Drosophila navojoa, the Basal Species in the mojavensis Cluster.</title>
        <authorList>
            <person name="Vanderlinde T."/>
            <person name="Dupim E.G."/>
            <person name="Nazario-Yepiz N.O."/>
            <person name="Carvalho A.B."/>
        </authorList>
    </citation>
    <scope>NUCLEOTIDE SEQUENCE [LARGE SCALE GENOMIC DNA]</scope>
    <source>
        <strain evidence="3">Navoj_Jal97</strain>
        <tissue evidence="3">Whole organism</tissue>
    </source>
</reference>
<feature type="transmembrane region" description="Helical" evidence="2">
    <location>
        <begin position="254"/>
        <end position="277"/>
    </location>
</feature>
<protein>
    <submittedName>
        <fullName evidence="3">Uncharacterized protein</fullName>
    </submittedName>
</protein>
<proteinExistence type="predicted"/>
<keyword evidence="4" id="KW-1185">Reference proteome</keyword>
<gene>
    <name evidence="3" type="ORF">AWZ03_013585</name>
</gene>
<feature type="region of interest" description="Disordered" evidence="1">
    <location>
        <begin position="113"/>
        <end position="231"/>
    </location>
</feature>
<dbReference type="Proteomes" id="UP000295192">
    <property type="component" value="Unassembled WGS sequence"/>
</dbReference>